<organism evidence="2 3">
    <name type="scientific">Sporosarcina oncorhynchi</name>
    <dbReference type="NCBI Taxonomy" id="3056444"/>
    <lineage>
        <taxon>Bacteria</taxon>
        <taxon>Bacillati</taxon>
        <taxon>Bacillota</taxon>
        <taxon>Bacilli</taxon>
        <taxon>Bacillales</taxon>
        <taxon>Caryophanaceae</taxon>
        <taxon>Sporosarcina</taxon>
    </lineage>
</organism>
<keyword evidence="1" id="KW-0812">Transmembrane</keyword>
<feature type="transmembrane region" description="Helical" evidence="1">
    <location>
        <begin position="226"/>
        <end position="245"/>
    </location>
</feature>
<feature type="transmembrane region" description="Helical" evidence="1">
    <location>
        <begin position="196"/>
        <end position="214"/>
    </location>
</feature>
<evidence type="ECO:0000313" key="3">
    <source>
        <dbReference type="Proteomes" id="UP001303902"/>
    </source>
</evidence>
<feature type="transmembrane region" description="Helical" evidence="1">
    <location>
        <begin position="29"/>
        <end position="47"/>
    </location>
</feature>
<dbReference type="RefSeq" id="WP_317965441.1">
    <property type="nucleotide sequence ID" value="NZ_CP129118.1"/>
</dbReference>
<dbReference type="Proteomes" id="UP001303902">
    <property type="component" value="Chromosome"/>
</dbReference>
<feature type="transmembrane region" description="Helical" evidence="1">
    <location>
        <begin position="138"/>
        <end position="158"/>
    </location>
</feature>
<feature type="transmembrane region" description="Helical" evidence="1">
    <location>
        <begin position="54"/>
        <end position="71"/>
    </location>
</feature>
<keyword evidence="1" id="KW-0472">Membrane</keyword>
<feature type="transmembrane region" description="Helical" evidence="1">
    <location>
        <begin position="170"/>
        <end position="190"/>
    </location>
</feature>
<accession>A0ABZ0L153</accession>
<reference evidence="2 3" key="1">
    <citation type="submission" date="2023-06" db="EMBL/GenBank/DDBJ databases">
        <title>Sporosarcina sp. nov., isolated from Korean tranditional fermented seafood 'Jeotgal'.</title>
        <authorList>
            <person name="Yang A.I."/>
            <person name="Shin N.-R."/>
        </authorList>
    </citation>
    <scope>NUCLEOTIDE SEQUENCE [LARGE SCALE GENOMIC DNA]</scope>
    <source>
        <strain evidence="2 3">T2O-4</strain>
    </source>
</reference>
<gene>
    <name evidence="2" type="ORF">QWT69_10385</name>
</gene>
<protein>
    <submittedName>
        <fullName evidence="2">YndJ family protein</fullName>
    </submittedName>
</protein>
<keyword evidence="1" id="KW-1133">Transmembrane helix</keyword>
<evidence type="ECO:0000256" key="1">
    <source>
        <dbReference type="SAM" id="Phobius"/>
    </source>
</evidence>
<dbReference type="InterPro" id="IPR025450">
    <property type="entry name" value="YndJ-like"/>
</dbReference>
<dbReference type="EMBL" id="CP129118">
    <property type="protein sequence ID" value="WOV86346.1"/>
    <property type="molecule type" value="Genomic_DNA"/>
</dbReference>
<name>A0ABZ0L153_9BACL</name>
<keyword evidence="3" id="KW-1185">Reference proteome</keyword>
<feature type="transmembrane region" description="Helical" evidence="1">
    <location>
        <begin position="77"/>
        <end position="96"/>
    </location>
</feature>
<sequence length="518" mass="59486">MRKFACIHLLLFLIIALFSKDPWPYLLLTAAQILYVPIALKMVMDTTEWLSRNYYFYATPAYLAIAMLQITDLFPAFYAFIYLAFTVCIALLGLARFIKRGFTNIEEFAIDLAMMYIALGGAWYFAYVANIDTGFTPLLTWLTAIHFHYSAFLLPLFIGFLGRLSKPRSYHFYSSLLLIAPMVVAIGITFSRWIELFSVLLYIIGLAGIIVTAWRSTFANRLQKWLVCLSFTSLAVTIAFSLFYVLGNGFGLTSITIDFMLRFHGLLNCVLFALFGIVGWSLFVPASHYRPPVFPISQIRGKLTVSGIGQSNSHRGLVDDMDIYMIEQVAPAVSDFYENTMDYRLHASVRWHRWFLPFAFVYALISRKTEQINLPLHSREVEMTGDVLLLDRQDGREHTRAWIRKIGERLTFLALYSHHQNAFGRTFMNIALPLPFSTMTGVLELNKVGEDLQLTSRKSDPTSDAGTYLSFRWSTYFKLPIEENFLVREETDGRLSAIHTMRIFTIPFLTINYTIRKK</sequence>
<feature type="transmembrane region" description="Helical" evidence="1">
    <location>
        <begin position="265"/>
        <end position="284"/>
    </location>
</feature>
<evidence type="ECO:0000313" key="2">
    <source>
        <dbReference type="EMBL" id="WOV86346.1"/>
    </source>
</evidence>
<dbReference type="Pfam" id="PF14158">
    <property type="entry name" value="YndJ"/>
    <property type="match status" value="1"/>
</dbReference>
<feature type="transmembrane region" description="Helical" evidence="1">
    <location>
        <begin position="108"/>
        <end position="126"/>
    </location>
</feature>
<proteinExistence type="predicted"/>